<reference evidence="1 2" key="1">
    <citation type="submission" date="2023-01" db="EMBL/GenBank/DDBJ databases">
        <authorList>
            <person name="Whitehead M."/>
        </authorList>
    </citation>
    <scope>NUCLEOTIDE SEQUENCE [LARGE SCALE GENOMIC DNA]</scope>
</reference>
<comment type="caution">
    <text evidence="1">The sequence shown here is derived from an EMBL/GenBank/DDBJ whole genome shotgun (WGS) entry which is preliminary data.</text>
</comment>
<proteinExistence type="predicted"/>
<protein>
    <submittedName>
        <fullName evidence="1">Uncharacterized protein</fullName>
    </submittedName>
</protein>
<evidence type="ECO:0000313" key="1">
    <source>
        <dbReference type="EMBL" id="CAI6359698.1"/>
    </source>
</evidence>
<dbReference type="EMBL" id="CARXXK010000002">
    <property type="protein sequence ID" value="CAI6359698.1"/>
    <property type="molecule type" value="Genomic_DNA"/>
</dbReference>
<organism evidence="1 2">
    <name type="scientific">Macrosiphum euphorbiae</name>
    <name type="common">potato aphid</name>
    <dbReference type="NCBI Taxonomy" id="13131"/>
    <lineage>
        <taxon>Eukaryota</taxon>
        <taxon>Metazoa</taxon>
        <taxon>Ecdysozoa</taxon>
        <taxon>Arthropoda</taxon>
        <taxon>Hexapoda</taxon>
        <taxon>Insecta</taxon>
        <taxon>Pterygota</taxon>
        <taxon>Neoptera</taxon>
        <taxon>Paraneoptera</taxon>
        <taxon>Hemiptera</taxon>
        <taxon>Sternorrhyncha</taxon>
        <taxon>Aphidomorpha</taxon>
        <taxon>Aphidoidea</taxon>
        <taxon>Aphididae</taxon>
        <taxon>Macrosiphini</taxon>
        <taxon>Macrosiphum</taxon>
    </lineage>
</organism>
<dbReference type="Proteomes" id="UP001160148">
    <property type="component" value="Unassembled WGS sequence"/>
</dbReference>
<accession>A0AAV0WVI3</accession>
<name>A0AAV0WVI3_9HEMI</name>
<keyword evidence="2" id="KW-1185">Reference proteome</keyword>
<evidence type="ECO:0000313" key="2">
    <source>
        <dbReference type="Proteomes" id="UP001160148"/>
    </source>
</evidence>
<gene>
    <name evidence="1" type="ORF">MEUPH1_LOCUS15084</name>
</gene>
<sequence>MHNENITYNRVLMNSKNSVRSTLGPIDLKLSQIVASTLGNRPSEFGESGTNITETVISLCIVGLSWDSSGK</sequence>
<dbReference type="AlphaFoldDB" id="A0AAV0WVI3"/>